<feature type="region of interest" description="Disordered" evidence="1">
    <location>
        <begin position="1"/>
        <end position="23"/>
    </location>
</feature>
<comment type="caution">
    <text evidence="2">The sequence shown here is derived from an EMBL/GenBank/DDBJ whole genome shotgun (WGS) entry which is preliminary data.</text>
</comment>
<accession>W6MDV7</accession>
<evidence type="ECO:0000313" key="3">
    <source>
        <dbReference type="Proteomes" id="UP000035760"/>
    </source>
</evidence>
<evidence type="ECO:0000313" key="2">
    <source>
        <dbReference type="EMBL" id="CDI03533.1"/>
    </source>
</evidence>
<evidence type="ECO:0000256" key="1">
    <source>
        <dbReference type="SAM" id="MobiDB-lite"/>
    </source>
</evidence>
<dbReference type="AlphaFoldDB" id="W6MDV7"/>
<dbReference type="Proteomes" id="UP000035760">
    <property type="component" value="Unassembled WGS sequence"/>
</dbReference>
<dbReference type="RefSeq" id="WP_171820476.1">
    <property type="nucleotide sequence ID" value="NZ_CBTJ020000063.1"/>
</dbReference>
<reference evidence="2" key="1">
    <citation type="submission" date="2013-07" db="EMBL/GenBank/DDBJ databases">
        <authorList>
            <person name="McIlroy S."/>
        </authorList>
    </citation>
    <scope>NUCLEOTIDE SEQUENCE [LARGE SCALE GENOMIC DNA]</scope>
    <source>
        <strain evidence="2">Run_A_D11</strain>
    </source>
</reference>
<feature type="compositionally biased region" description="Pro residues" evidence="1">
    <location>
        <begin position="1"/>
        <end position="21"/>
    </location>
</feature>
<keyword evidence="3" id="KW-1185">Reference proteome</keyword>
<proteinExistence type="predicted"/>
<feature type="compositionally biased region" description="Basic and acidic residues" evidence="1">
    <location>
        <begin position="69"/>
        <end position="78"/>
    </location>
</feature>
<protein>
    <recommendedName>
        <fullName evidence="4">Oxidoreductase-like domain-containing protein</fullName>
    </recommendedName>
</protein>
<sequence length="93" mass="10480">MSLPDFSPPSPPTPPTPPTPPGERECCGRYCEYCVWVYYHAAQRRHETAMAEWLHRYGGLVGSNDMDAGELRRQDTAKVAKPQPVAEARRPCH</sequence>
<feature type="region of interest" description="Disordered" evidence="1">
    <location>
        <begin position="67"/>
        <end position="93"/>
    </location>
</feature>
<reference evidence="2" key="2">
    <citation type="submission" date="2014-03" db="EMBL/GenBank/DDBJ databases">
        <title>Candidatus Competibacter-lineage genomes retrieved from metagenomes reveal functional metabolic diversity.</title>
        <authorList>
            <person name="McIlroy S.J."/>
            <person name="Albertsen M."/>
            <person name="Andresen E.K."/>
            <person name="Saunders A.M."/>
            <person name="Kristiansen R."/>
            <person name="Stokholm-Bjerregaard M."/>
            <person name="Nielsen K.L."/>
            <person name="Nielsen P.H."/>
        </authorList>
    </citation>
    <scope>NUCLEOTIDE SEQUENCE</scope>
    <source>
        <strain evidence="2">Run_A_D11</strain>
    </source>
</reference>
<organism evidence="2 3">
    <name type="scientific">Candidatus Competibacter denitrificans Run_A_D11</name>
    <dbReference type="NCBI Taxonomy" id="1400863"/>
    <lineage>
        <taxon>Bacteria</taxon>
        <taxon>Pseudomonadati</taxon>
        <taxon>Pseudomonadota</taxon>
        <taxon>Gammaproteobacteria</taxon>
        <taxon>Candidatus Competibacteraceae</taxon>
        <taxon>Candidatus Competibacter</taxon>
    </lineage>
</organism>
<name>W6MDV7_9GAMM</name>
<dbReference type="EMBL" id="CBTJ020000063">
    <property type="protein sequence ID" value="CDI03533.1"/>
    <property type="molecule type" value="Genomic_DNA"/>
</dbReference>
<evidence type="ECO:0008006" key="4">
    <source>
        <dbReference type="Google" id="ProtNLM"/>
    </source>
</evidence>
<gene>
    <name evidence="2" type="ORF">BN873_540008</name>
</gene>